<gene>
    <name evidence="8" type="ORF">CSC94_16090</name>
</gene>
<dbReference type="GO" id="GO:0006629">
    <property type="term" value="P:lipid metabolic process"/>
    <property type="evidence" value="ECO:0007669"/>
    <property type="project" value="TreeGrafter"/>
</dbReference>
<dbReference type="GO" id="GO:0012505">
    <property type="term" value="C:endomembrane system"/>
    <property type="evidence" value="ECO:0007669"/>
    <property type="project" value="UniProtKB-SubCell"/>
</dbReference>
<keyword evidence="9" id="KW-1185">Reference proteome</keyword>
<organism evidence="8 9">
    <name type="scientific">Zhengella mangrovi</name>
    <dbReference type="NCBI Taxonomy" id="1982044"/>
    <lineage>
        <taxon>Bacteria</taxon>
        <taxon>Pseudomonadati</taxon>
        <taxon>Pseudomonadota</taxon>
        <taxon>Alphaproteobacteria</taxon>
        <taxon>Hyphomicrobiales</taxon>
        <taxon>Notoacmeibacteraceae</taxon>
        <taxon>Zhengella</taxon>
    </lineage>
</organism>
<keyword evidence="4" id="KW-0256">Endoplasmic reticulum</keyword>
<evidence type="ECO:0008006" key="10">
    <source>
        <dbReference type="Google" id="ProtNLM"/>
    </source>
</evidence>
<dbReference type="EMBL" id="PDVP01000010">
    <property type="protein sequence ID" value="PHP66117.1"/>
    <property type="molecule type" value="Genomic_DNA"/>
</dbReference>
<evidence type="ECO:0000256" key="3">
    <source>
        <dbReference type="ARBA" id="ARBA00022692"/>
    </source>
</evidence>
<dbReference type="InterPro" id="IPR012430">
    <property type="entry name" value="TMEM43_fam"/>
</dbReference>
<keyword evidence="5 7" id="KW-1133">Transmembrane helix</keyword>
<proteinExistence type="predicted"/>
<comment type="caution">
    <text evidence="8">The sequence shown here is derived from an EMBL/GenBank/DDBJ whole genome shotgun (WGS) entry which is preliminary data.</text>
</comment>
<dbReference type="RefSeq" id="WP_099307382.1">
    <property type="nucleotide sequence ID" value="NZ_PDVP01000010.1"/>
</dbReference>
<reference evidence="8 9" key="1">
    <citation type="submission" date="2017-10" db="EMBL/GenBank/DDBJ databases">
        <title>Sedimentibacterium mangrovi gen. nov., sp. nov., a novel member of family Phyllobacteriacea isolated from mangrove sediment.</title>
        <authorList>
            <person name="Liao H."/>
            <person name="Tian Y."/>
        </authorList>
    </citation>
    <scope>NUCLEOTIDE SEQUENCE [LARGE SCALE GENOMIC DNA]</scope>
    <source>
        <strain evidence="8 9">X9-2-2</strain>
    </source>
</reference>
<dbReference type="PANTHER" id="PTHR13416">
    <property type="match status" value="1"/>
</dbReference>
<evidence type="ECO:0000313" key="8">
    <source>
        <dbReference type="EMBL" id="PHP66117.1"/>
    </source>
</evidence>
<evidence type="ECO:0000256" key="7">
    <source>
        <dbReference type="SAM" id="Phobius"/>
    </source>
</evidence>
<evidence type="ECO:0000313" key="9">
    <source>
        <dbReference type="Proteomes" id="UP000221168"/>
    </source>
</evidence>
<name>A0A2G1QKR2_9HYPH</name>
<feature type="transmembrane region" description="Helical" evidence="7">
    <location>
        <begin position="20"/>
        <end position="40"/>
    </location>
</feature>
<evidence type="ECO:0000256" key="1">
    <source>
        <dbReference type="ARBA" id="ARBA00004127"/>
    </source>
</evidence>
<feature type="transmembrane region" description="Helical" evidence="7">
    <location>
        <begin position="296"/>
        <end position="321"/>
    </location>
</feature>
<dbReference type="OrthoDB" id="273988at2"/>
<evidence type="ECO:0000256" key="6">
    <source>
        <dbReference type="ARBA" id="ARBA00023136"/>
    </source>
</evidence>
<evidence type="ECO:0000256" key="5">
    <source>
        <dbReference type="ARBA" id="ARBA00022989"/>
    </source>
</evidence>
<evidence type="ECO:0000256" key="4">
    <source>
        <dbReference type="ARBA" id="ARBA00022824"/>
    </source>
</evidence>
<keyword evidence="6 7" id="KW-0472">Membrane</keyword>
<sequence length="398" mass="41288">MSDQFSEVTSRSWFSRIGGAFSGILFGFLLVLLSVGGLFWNEGRAVNTARALTEGAGSVVTIDPAAPSSNAGQLVHFTGPLIIQGAPSDPLFSGLGVPTNANRLVRHVEMYQWQEKSQSETRKKLGGGEETVTTYSYSRGWASRPVDSASFKQPAGHANPPMPVEGNSFPAQSGKVGQITIPGNRISGLGAETPLAPSEKDLDAIAGALNDGRAVRIASGAIYVGANPASPRIGDVKISFETSSAGVISAVGTIDGGTLGSFTASNGVKIGMIEEGDKPAAAMFEAAQSANTALTWGLRVAGLIAMLIGFRMIFAIVGVIGDVVPFIGDVFRFATGLAAMALTAVLGTVTIGIAWIWYRPLLGWSIIAIGAVLAVIFLGLGKRRARSNRGEAARPATP</sequence>
<dbReference type="GO" id="GO:0071763">
    <property type="term" value="P:nuclear membrane organization"/>
    <property type="evidence" value="ECO:0007669"/>
    <property type="project" value="TreeGrafter"/>
</dbReference>
<dbReference type="PANTHER" id="PTHR13416:SF2">
    <property type="entry name" value="TRANSMEMBRANE PROTEIN 43"/>
    <property type="match status" value="1"/>
</dbReference>
<dbReference type="Pfam" id="PF07787">
    <property type="entry name" value="TMEM43"/>
    <property type="match status" value="1"/>
</dbReference>
<dbReference type="Proteomes" id="UP000221168">
    <property type="component" value="Unassembled WGS sequence"/>
</dbReference>
<comment type="subcellular location">
    <subcellularLocation>
        <location evidence="1">Endomembrane system</location>
        <topology evidence="1">Multi-pass membrane protein</topology>
    </subcellularLocation>
    <subcellularLocation>
        <location evidence="2">Endoplasmic reticulum membrane</location>
    </subcellularLocation>
</comment>
<feature type="transmembrane region" description="Helical" evidence="7">
    <location>
        <begin position="362"/>
        <end position="380"/>
    </location>
</feature>
<evidence type="ECO:0000256" key="2">
    <source>
        <dbReference type="ARBA" id="ARBA00004586"/>
    </source>
</evidence>
<feature type="transmembrane region" description="Helical" evidence="7">
    <location>
        <begin position="333"/>
        <end position="356"/>
    </location>
</feature>
<keyword evidence="3 7" id="KW-0812">Transmembrane</keyword>
<dbReference type="AlphaFoldDB" id="A0A2G1QKR2"/>
<accession>A0A2G1QKR2</accession>
<protein>
    <recommendedName>
        <fullName evidence="10">Transmembrane protein</fullName>
    </recommendedName>
</protein>